<gene>
    <name evidence="1" type="ORF">TCAL_16875</name>
</gene>
<dbReference type="Pfam" id="PF14736">
    <property type="entry name" value="N_Asn_amidohyd"/>
    <property type="match status" value="1"/>
</dbReference>
<dbReference type="Proteomes" id="UP000318571">
    <property type="component" value="Chromosome 2"/>
</dbReference>
<evidence type="ECO:0000313" key="2">
    <source>
        <dbReference type="Proteomes" id="UP000318571"/>
    </source>
</evidence>
<comment type="caution">
    <text evidence="1">The sequence shown here is derived from an EMBL/GenBank/DDBJ whole genome shotgun (WGS) entry which is preliminary data.</text>
</comment>
<accession>A0A553PBX0</accession>
<name>A0A553PBX0_TIGCA</name>
<evidence type="ECO:0000313" key="1">
    <source>
        <dbReference type="EMBL" id="TRY75183.1"/>
    </source>
</evidence>
<dbReference type="EMBL" id="VCGU01000005">
    <property type="protein sequence ID" value="TRY75183.1"/>
    <property type="molecule type" value="Genomic_DNA"/>
</dbReference>
<reference evidence="1 2" key="1">
    <citation type="journal article" date="2018" name="Nat. Ecol. Evol.">
        <title>Genomic signatures of mitonuclear coevolution across populations of Tigriopus californicus.</title>
        <authorList>
            <person name="Barreto F.S."/>
            <person name="Watson E.T."/>
            <person name="Lima T.G."/>
            <person name="Willett C.S."/>
            <person name="Edmands S."/>
            <person name="Li W."/>
            <person name="Burton R.S."/>
        </authorList>
    </citation>
    <scope>NUCLEOTIDE SEQUENCE [LARGE SCALE GENOMIC DNA]</scope>
    <source>
        <strain evidence="1 2">San Diego</strain>
    </source>
</reference>
<keyword evidence="2" id="KW-1185">Reference proteome</keyword>
<sequence length="94" mass="9967">MLTIVSTVVTISTIAAMAMIASVAAISTITTVPSISSAITIVEPPYFVSKLKKTIQMVVEHPNPYKSIFSGSSKPLVFSLNDCSQWVCKSSLTG</sequence>
<dbReference type="GO" id="GO:0008418">
    <property type="term" value="F:protein-N-terminal asparagine amidohydrolase activity"/>
    <property type="evidence" value="ECO:0007669"/>
    <property type="project" value="InterPro"/>
</dbReference>
<proteinExistence type="predicted"/>
<dbReference type="AlphaFoldDB" id="A0A553PBX0"/>
<protein>
    <submittedName>
        <fullName evidence="1">Uncharacterized protein</fullName>
    </submittedName>
</protein>
<dbReference type="InterPro" id="IPR026750">
    <property type="entry name" value="NTAN1"/>
</dbReference>
<organism evidence="1 2">
    <name type="scientific">Tigriopus californicus</name>
    <name type="common">Marine copepod</name>
    <dbReference type="NCBI Taxonomy" id="6832"/>
    <lineage>
        <taxon>Eukaryota</taxon>
        <taxon>Metazoa</taxon>
        <taxon>Ecdysozoa</taxon>
        <taxon>Arthropoda</taxon>
        <taxon>Crustacea</taxon>
        <taxon>Multicrustacea</taxon>
        <taxon>Hexanauplia</taxon>
        <taxon>Copepoda</taxon>
        <taxon>Harpacticoida</taxon>
        <taxon>Harpacticidae</taxon>
        <taxon>Tigriopus</taxon>
    </lineage>
</organism>